<accession>A0ABQ2YP75</accession>
<feature type="region of interest" description="Disordered" evidence="1">
    <location>
        <begin position="89"/>
        <end position="113"/>
    </location>
</feature>
<evidence type="ECO:0008006" key="5">
    <source>
        <dbReference type="Google" id="ProtNLM"/>
    </source>
</evidence>
<evidence type="ECO:0000256" key="1">
    <source>
        <dbReference type="SAM" id="MobiDB-lite"/>
    </source>
</evidence>
<protein>
    <recommendedName>
        <fullName evidence="5">Lipoprotein</fullName>
    </recommendedName>
</protein>
<dbReference type="EMBL" id="BMYW01000005">
    <property type="protein sequence ID" value="GGX90853.1"/>
    <property type="molecule type" value="Genomic_DNA"/>
</dbReference>
<evidence type="ECO:0000313" key="4">
    <source>
        <dbReference type="Proteomes" id="UP000600877"/>
    </source>
</evidence>
<feature type="transmembrane region" description="Helical" evidence="2">
    <location>
        <begin position="39"/>
        <end position="57"/>
    </location>
</feature>
<keyword evidence="2" id="KW-0812">Transmembrane</keyword>
<keyword evidence="2" id="KW-0472">Membrane</keyword>
<comment type="caution">
    <text evidence="3">The sequence shown here is derived from an EMBL/GenBank/DDBJ whole genome shotgun (WGS) entry which is preliminary data.</text>
</comment>
<keyword evidence="4" id="KW-1185">Reference proteome</keyword>
<reference evidence="4" key="1">
    <citation type="journal article" date="2019" name="Int. J. Syst. Evol. Microbiol.">
        <title>The Global Catalogue of Microorganisms (GCM) 10K type strain sequencing project: providing services to taxonomists for standard genome sequencing and annotation.</title>
        <authorList>
            <consortium name="The Broad Institute Genomics Platform"/>
            <consortium name="The Broad Institute Genome Sequencing Center for Infectious Disease"/>
            <person name="Wu L."/>
            <person name="Ma J."/>
        </authorList>
    </citation>
    <scope>NUCLEOTIDE SEQUENCE [LARGE SCALE GENOMIC DNA]</scope>
    <source>
        <strain evidence="4">KCTC 32041</strain>
    </source>
</reference>
<name>A0ABQ2YP75_9NEIS</name>
<gene>
    <name evidence="3" type="ORF">GCM10011290_18220</name>
</gene>
<organism evidence="3 4">
    <name type="scientific">Vogesella alkaliphila</name>
    <dbReference type="NCBI Taxonomy" id="1193621"/>
    <lineage>
        <taxon>Bacteria</taxon>
        <taxon>Pseudomonadati</taxon>
        <taxon>Pseudomonadota</taxon>
        <taxon>Betaproteobacteria</taxon>
        <taxon>Neisseriales</taxon>
        <taxon>Chromobacteriaceae</taxon>
        <taxon>Vogesella</taxon>
    </lineage>
</organism>
<evidence type="ECO:0000313" key="3">
    <source>
        <dbReference type="EMBL" id="GGX90853.1"/>
    </source>
</evidence>
<keyword evidence="2" id="KW-1133">Transmembrane helix</keyword>
<dbReference type="Proteomes" id="UP000600877">
    <property type="component" value="Unassembled WGS sequence"/>
</dbReference>
<feature type="region of interest" description="Disordered" evidence="1">
    <location>
        <begin position="1"/>
        <end position="23"/>
    </location>
</feature>
<proteinExistence type="predicted"/>
<evidence type="ECO:0000256" key="2">
    <source>
        <dbReference type="SAM" id="Phobius"/>
    </source>
</evidence>
<sequence length="113" mass="11192">MTGPITNLRAGTRDVTKPGASPTLAAVSQRNPIMYLRSLLLAALLPALTGCAVITVADAAVTVVATTVKVGATVVGAAVDVTAAGVRAATRDDEPEQAKQASEAACPPAGPCP</sequence>